<keyword evidence="5" id="KW-0547">Nucleotide-binding</keyword>
<evidence type="ECO:0000256" key="5">
    <source>
        <dbReference type="ARBA" id="ARBA00022741"/>
    </source>
</evidence>
<comment type="cofactor">
    <cofactor evidence="1">
        <name>Mn(2+)</name>
        <dbReference type="ChEBI" id="CHEBI:29035"/>
    </cofactor>
</comment>
<dbReference type="EMBL" id="JENX01000125">
    <property type="protein sequence ID" value="KEI14048.1"/>
    <property type="molecule type" value="Genomic_DNA"/>
</dbReference>
<name>A0ABR4TAT4_CLOHA</name>
<dbReference type="PANTHER" id="PTHR43749:SF2">
    <property type="entry name" value="RNA-SPLICING LIGASE RTCB"/>
    <property type="match status" value="1"/>
</dbReference>
<comment type="catalytic activity">
    <reaction evidence="9">
        <text>a 3'-end 3'-phospho-ribonucleotide-RNA + a 5'-end dephospho-ribonucleoside-RNA + GTP = a ribonucleotidyl-ribonucleotide-RNA + GMP + diphosphate</text>
        <dbReference type="Rhea" id="RHEA:68076"/>
        <dbReference type="Rhea" id="RHEA-COMP:10463"/>
        <dbReference type="Rhea" id="RHEA-COMP:13936"/>
        <dbReference type="Rhea" id="RHEA-COMP:17355"/>
        <dbReference type="ChEBI" id="CHEBI:33019"/>
        <dbReference type="ChEBI" id="CHEBI:37565"/>
        <dbReference type="ChEBI" id="CHEBI:58115"/>
        <dbReference type="ChEBI" id="CHEBI:83062"/>
        <dbReference type="ChEBI" id="CHEBI:138284"/>
        <dbReference type="ChEBI" id="CHEBI:173118"/>
        <dbReference type="EC" id="6.5.1.8"/>
    </reaction>
</comment>
<evidence type="ECO:0000256" key="4">
    <source>
        <dbReference type="ARBA" id="ARBA00022723"/>
    </source>
</evidence>
<evidence type="ECO:0000313" key="11">
    <source>
        <dbReference type="Proteomes" id="UP000027937"/>
    </source>
</evidence>
<keyword evidence="3" id="KW-0436">Ligase</keyword>
<reference evidence="11" key="1">
    <citation type="journal article" date="2014" name="PLoS ONE">
        <title>Plasmidome interchange between Clostridium botulinum, Clostridium novyi and Clostridium haemolyticum converts strains of independent lineages into distinctly different pathogens.</title>
        <authorList>
            <person name="Skarin H."/>
            <person name="Segerman B."/>
        </authorList>
    </citation>
    <scope>NUCLEOTIDE SEQUENCE [LARGE SCALE GENOMIC DNA]</scope>
    <source>
        <strain evidence="11">NCTC 9693</strain>
    </source>
</reference>
<evidence type="ECO:0000256" key="9">
    <source>
        <dbReference type="ARBA" id="ARBA00047746"/>
    </source>
</evidence>
<dbReference type="Pfam" id="PF01139">
    <property type="entry name" value="RtcB"/>
    <property type="match status" value="1"/>
</dbReference>
<keyword evidence="8" id="KW-0464">Manganese</keyword>
<dbReference type="Proteomes" id="UP000027937">
    <property type="component" value="Plasmid p1Ch9693"/>
</dbReference>
<evidence type="ECO:0000256" key="7">
    <source>
        <dbReference type="ARBA" id="ARBA00023134"/>
    </source>
</evidence>
<evidence type="ECO:0000256" key="3">
    <source>
        <dbReference type="ARBA" id="ARBA00022598"/>
    </source>
</evidence>
<keyword evidence="4" id="KW-0479">Metal-binding</keyword>
<accession>A0ABR4TAT4</accession>
<proteinExistence type="predicted"/>
<evidence type="ECO:0000256" key="8">
    <source>
        <dbReference type="ARBA" id="ARBA00023211"/>
    </source>
</evidence>
<organism evidence="10 11">
    <name type="scientific">Clostridium haemolyticum NCTC 9693</name>
    <dbReference type="NCBI Taxonomy" id="1443114"/>
    <lineage>
        <taxon>Bacteria</taxon>
        <taxon>Bacillati</taxon>
        <taxon>Bacillota</taxon>
        <taxon>Clostridia</taxon>
        <taxon>Eubacteriales</taxon>
        <taxon>Clostridiaceae</taxon>
        <taxon>Clostridium</taxon>
    </lineage>
</organism>
<dbReference type="EC" id="6.5.1.8" evidence="2"/>
<keyword evidence="7" id="KW-0342">GTP-binding</keyword>
<dbReference type="SUPFAM" id="SSF103365">
    <property type="entry name" value="Hypothetical protein PH1602"/>
    <property type="match status" value="1"/>
</dbReference>
<dbReference type="PANTHER" id="PTHR43749">
    <property type="entry name" value="RNA-SPLICING LIGASE RTCB"/>
    <property type="match status" value="1"/>
</dbReference>
<sequence>MIELKGKYNIAKVFTDNIEEGTIAQIIELCNQEFINESKIRIMPDVHAGAGCTIGTTMTLKDKVIPNLVGVDIGCGVFTVKLGNIEIDLNRLDNVIRKNVPFGQDVHNISQEQILDNHGIDLNNLKCAKYINLDRAYKSVGTLGGGNHYIELDKDSKGNIYLSIHTGSRYLGKQVAEYYQNVGIVKLSDNTEQKENIIRQLKAEGREKEIQKELKKIKPKAINKQLAYIENEDFNNYIHDMKIVQKYAHINRKSIAHNIILLLGLDSINIDAFDTIHNYIDTDNMILRKGAISAQKGELLAIPMNMKDGVIIGTGKGNPDWNYSAPHGAGRLMSRRVAKENVNMQKFKDSMKDIYSTCVTENTIDESPMAYKPIQEIVDNIKDTVDIIEIVKPIYNFKAN</sequence>
<keyword evidence="11" id="KW-1185">Reference proteome</keyword>
<evidence type="ECO:0000313" key="10">
    <source>
        <dbReference type="EMBL" id="KEI14048.1"/>
    </source>
</evidence>
<keyword evidence="10" id="KW-0614">Plasmid</keyword>
<dbReference type="RefSeq" id="WP_039230534.1">
    <property type="nucleotide sequence ID" value="NZ_CM003349.1"/>
</dbReference>
<dbReference type="InterPro" id="IPR036025">
    <property type="entry name" value="RtcB-like_sf"/>
</dbReference>
<evidence type="ECO:0000256" key="2">
    <source>
        <dbReference type="ARBA" id="ARBA00012726"/>
    </source>
</evidence>
<protein>
    <recommendedName>
        <fullName evidence="2">3'-phosphate/5'-hydroxy nucleic acid ligase</fullName>
        <ecNumber evidence="2">6.5.1.8</ecNumber>
    </recommendedName>
</protein>
<evidence type="ECO:0000256" key="1">
    <source>
        <dbReference type="ARBA" id="ARBA00001936"/>
    </source>
</evidence>
<dbReference type="InterPro" id="IPR001233">
    <property type="entry name" value="RtcB"/>
</dbReference>
<dbReference type="InterPro" id="IPR052915">
    <property type="entry name" value="RtcB-like"/>
</dbReference>
<keyword evidence="6" id="KW-0692">RNA repair</keyword>
<dbReference type="Gene3D" id="3.90.1860.10">
    <property type="entry name" value="tRNA-splicing ligase RtcB"/>
    <property type="match status" value="1"/>
</dbReference>
<evidence type="ECO:0000256" key="6">
    <source>
        <dbReference type="ARBA" id="ARBA00022800"/>
    </source>
</evidence>
<comment type="caution">
    <text evidence="10">The sequence shown here is derived from an EMBL/GenBank/DDBJ whole genome shotgun (WGS) entry which is preliminary data.</text>
</comment>
<gene>
    <name evidence="10" type="ORF">Z960_p0047</name>
</gene>
<geneLocation type="plasmid" evidence="10 11">
    <name>p1Ch9693</name>
</geneLocation>